<accession>A0ABR4HLX3</accession>
<organism evidence="1 2">
    <name type="scientific">Aspergillus granulosus</name>
    <dbReference type="NCBI Taxonomy" id="176169"/>
    <lineage>
        <taxon>Eukaryota</taxon>
        <taxon>Fungi</taxon>
        <taxon>Dikarya</taxon>
        <taxon>Ascomycota</taxon>
        <taxon>Pezizomycotina</taxon>
        <taxon>Eurotiomycetes</taxon>
        <taxon>Eurotiomycetidae</taxon>
        <taxon>Eurotiales</taxon>
        <taxon>Aspergillaceae</taxon>
        <taxon>Aspergillus</taxon>
        <taxon>Aspergillus subgen. Nidulantes</taxon>
    </lineage>
</organism>
<dbReference type="EMBL" id="JBFXLT010000022">
    <property type="protein sequence ID" value="KAL2816489.1"/>
    <property type="molecule type" value="Genomic_DNA"/>
</dbReference>
<sequence length="123" mass="13013">MITNPSLQVIDKALSNPKAVIEDLAAFNGQNCFKYDGDCVDLNDNSAMSEACGAGYTVVGWDDAGCGTPSCISTLSGQCRAGEINIKGIGFSWRGGFVNDGDTNKCGRGHKFFCCPDPDYAQL</sequence>
<proteinExistence type="predicted"/>
<dbReference type="Proteomes" id="UP001610334">
    <property type="component" value="Unassembled WGS sequence"/>
</dbReference>
<protein>
    <submittedName>
        <fullName evidence="1">Uncharacterized protein</fullName>
    </submittedName>
</protein>
<reference evidence="1 2" key="1">
    <citation type="submission" date="2024-07" db="EMBL/GenBank/DDBJ databases">
        <title>Section-level genome sequencing and comparative genomics of Aspergillus sections Usti and Cavernicolus.</title>
        <authorList>
            <consortium name="Lawrence Berkeley National Laboratory"/>
            <person name="Nybo J.L."/>
            <person name="Vesth T.C."/>
            <person name="Theobald S."/>
            <person name="Frisvad J.C."/>
            <person name="Larsen T.O."/>
            <person name="Kjaerboelling I."/>
            <person name="Rothschild-Mancinelli K."/>
            <person name="Lyhne E.K."/>
            <person name="Kogle M.E."/>
            <person name="Barry K."/>
            <person name="Clum A."/>
            <person name="Na H."/>
            <person name="Ledsgaard L."/>
            <person name="Lin J."/>
            <person name="Lipzen A."/>
            <person name="Kuo A."/>
            <person name="Riley R."/>
            <person name="Mondo S."/>
            <person name="Labutti K."/>
            <person name="Haridas S."/>
            <person name="Pangalinan J."/>
            <person name="Salamov A.A."/>
            <person name="Simmons B.A."/>
            <person name="Magnuson J.K."/>
            <person name="Chen J."/>
            <person name="Drula E."/>
            <person name="Henrissat B."/>
            <person name="Wiebenga A."/>
            <person name="Lubbers R.J."/>
            <person name="Gomes A.C."/>
            <person name="Makela M.R."/>
            <person name="Stajich J."/>
            <person name="Grigoriev I.V."/>
            <person name="Mortensen U.H."/>
            <person name="De Vries R.P."/>
            <person name="Baker S.E."/>
            <person name="Andersen M.R."/>
        </authorList>
    </citation>
    <scope>NUCLEOTIDE SEQUENCE [LARGE SCALE GENOMIC DNA]</scope>
    <source>
        <strain evidence="1 2">CBS 588.65</strain>
    </source>
</reference>
<name>A0ABR4HLX3_9EURO</name>
<evidence type="ECO:0000313" key="2">
    <source>
        <dbReference type="Proteomes" id="UP001610334"/>
    </source>
</evidence>
<comment type="caution">
    <text evidence="1">The sequence shown here is derived from an EMBL/GenBank/DDBJ whole genome shotgun (WGS) entry which is preliminary data.</text>
</comment>
<gene>
    <name evidence="1" type="ORF">BJX63DRAFT_137294</name>
</gene>
<keyword evidence="2" id="KW-1185">Reference proteome</keyword>
<evidence type="ECO:0000313" key="1">
    <source>
        <dbReference type="EMBL" id="KAL2816489.1"/>
    </source>
</evidence>